<dbReference type="Pfam" id="PF05683">
    <property type="entry name" value="Fumerase_C"/>
    <property type="match status" value="1"/>
</dbReference>
<keyword evidence="7" id="KW-0816">Tricarboxylic acid cycle</keyword>
<dbReference type="InterPro" id="IPR004647">
    <property type="entry name" value="Fe-S_hydro-lyase_TtdB-typ_cat"/>
</dbReference>
<dbReference type="InterPro" id="IPR011167">
    <property type="entry name" value="Fe_dep_fumarate_hydratase"/>
</dbReference>
<dbReference type="InterPro" id="IPR004646">
    <property type="entry name" value="Fe-S_hydro-lyase_TtdA-typ_cat"/>
</dbReference>
<evidence type="ECO:0000256" key="1">
    <source>
        <dbReference type="ARBA" id="ARBA00000929"/>
    </source>
</evidence>
<accession>A0ABM7MZG4</accession>
<evidence type="ECO:0000313" key="16">
    <source>
        <dbReference type="Proteomes" id="UP000677515"/>
    </source>
</evidence>
<dbReference type="PANTHER" id="PTHR30389">
    <property type="entry name" value="FUMARATE HYDRATASE-RELATED"/>
    <property type="match status" value="1"/>
</dbReference>
<name>A0ABM7MZG4_ERWRD</name>
<dbReference type="EC" id="4.2.1.2" evidence="12"/>
<comment type="similarity">
    <text evidence="4 12">Belongs to the class-I fumarase family.</text>
</comment>
<dbReference type="PIRSF" id="PIRSF001394">
    <property type="entry name" value="Fe_dep_fumar_hy"/>
    <property type="match status" value="1"/>
</dbReference>
<proteinExistence type="inferred from homology"/>
<evidence type="ECO:0000256" key="10">
    <source>
        <dbReference type="ARBA" id="ARBA00023014"/>
    </source>
</evidence>
<dbReference type="RefSeq" id="WP_171148669.1">
    <property type="nucleotide sequence ID" value="NZ_AP024329.1"/>
</dbReference>
<feature type="domain" description="Fe-S hydro-lyase tartrate dehydratase beta-type catalytic" evidence="14">
    <location>
        <begin position="332"/>
        <end position="537"/>
    </location>
</feature>
<organism evidence="15 16">
    <name type="scientific">Erwinia rhapontici</name>
    <name type="common">Pectobacterium rhapontici</name>
    <dbReference type="NCBI Taxonomy" id="55212"/>
    <lineage>
        <taxon>Bacteria</taxon>
        <taxon>Pseudomonadati</taxon>
        <taxon>Pseudomonadota</taxon>
        <taxon>Gammaproteobacteria</taxon>
        <taxon>Enterobacterales</taxon>
        <taxon>Erwiniaceae</taxon>
        <taxon>Erwinia</taxon>
    </lineage>
</organism>
<dbReference type="PANTHER" id="PTHR30389:SF0">
    <property type="entry name" value="FUMARATE HYDRATASE CLASS I, AEROBIC"/>
    <property type="match status" value="1"/>
</dbReference>
<keyword evidence="6 12" id="KW-0004">4Fe-4S</keyword>
<evidence type="ECO:0000256" key="8">
    <source>
        <dbReference type="ARBA" id="ARBA00022723"/>
    </source>
</evidence>
<comment type="pathway">
    <text evidence="3">Carbohydrate metabolism; tricarboxylic acid cycle; (S)-malate from fumarate: step 1/1.</text>
</comment>
<keyword evidence="8 12" id="KW-0479">Metal-binding</keyword>
<dbReference type="NCBIfam" id="NF011919">
    <property type="entry name" value="PRK15390.1"/>
    <property type="match status" value="1"/>
</dbReference>
<dbReference type="InterPro" id="IPR051208">
    <property type="entry name" value="Class-I_Fumarase/Tartrate_DH"/>
</dbReference>
<evidence type="ECO:0000259" key="14">
    <source>
        <dbReference type="Pfam" id="PF05683"/>
    </source>
</evidence>
<keyword evidence="9 12" id="KW-0408">Iron</keyword>
<feature type="domain" description="Fe-S hydro-lyase tartrate dehydratase alpha-type catalytic" evidence="13">
    <location>
        <begin position="51"/>
        <end position="326"/>
    </location>
</feature>
<comment type="subunit">
    <text evidence="5 12">Homodimer.</text>
</comment>
<dbReference type="EMBL" id="AP024329">
    <property type="protein sequence ID" value="BCQ34613.1"/>
    <property type="molecule type" value="Genomic_DNA"/>
</dbReference>
<evidence type="ECO:0000256" key="6">
    <source>
        <dbReference type="ARBA" id="ARBA00022485"/>
    </source>
</evidence>
<evidence type="ECO:0000256" key="5">
    <source>
        <dbReference type="ARBA" id="ARBA00011738"/>
    </source>
</evidence>
<dbReference type="Proteomes" id="UP000677515">
    <property type="component" value="Chromosome"/>
</dbReference>
<reference evidence="15 16" key="1">
    <citation type="submission" date="2021-01" db="EMBL/GenBank/DDBJ databases">
        <title>Complete genome sequence of Erwinia rhapontici MAFF 311153.</title>
        <authorList>
            <person name="Morohoshi T."/>
            <person name="Someya N."/>
        </authorList>
    </citation>
    <scope>NUCLEOTIDE SEQUENCE [LARGE SCALE GENOMIC DNA]</scope>
    <source>
        <strain evidence="15 16">MAFF 311153</strain>
    </source>
</reference>
<keyword evidence="11 12" id="KW-0456">Lyase</keyword>
<evidence type="ECO:0000256" key="9">
    <source>
        <dbReference type="ARBA" id="ARBA00023004"/>
    </source>
</evidence>
<evidence type="ECO:0000256" key="3">
    <source>
        <dbReference type="ARBA" id="ARBA00004859"/>
    </source>
</evidence>
<dbReference type="InterPro" id="IPR020557">
    <property type="entry name" value="Fumarate_lyase_CS"/>
</dbReference>
<evidence type="ECO:0000256" key="11">
    <source>
        <dbReference type="ARBA" id="ARBA00023239"/>
    </source>
</evidence>
<dbReference type="InterPro" id="IPR036660">
    <property type="entry name" value="Fe-S_hydroAse_TtdB_cat_sf"/>
</dbReference>
<dbReference type="SUPFAM" id="SSF117457">
    <property type="entry name" value="FumA C-terminal domain-like"/>
    <property type="match status" value="1"/>
</dbReference>
<protein>
    <recommendedName>
        <fullName evidence="12">Fumarate hydratase class I</fullName>
        <ecNumber evidence="12">4.2.1.2</ecNumber>
    </recommendedName>
</protein>
<evidence type="ECO:0000256" key="4">
    <source>
        <dbReference type="ARBA" id="ARBA00008876"/>
    </source>
</evidence>
<dbReference type="NCBIfam" id="NF011920">
    <property type="entry name" value="PRK15391.1"/>
    <property type="match status" value="1"/>
</dbReference>
<evidence type="ECO:0000256" key="7">
    <source>
        <dbReference type="ARBA" id="ARBA00022532"/>
    </source>
</evidence>
<dbReference type="NCBIfam" id="TIGR00723">
    <property type="entry name" value="ttdB_fumA_fumB"/>
    <property type="match status" value="1"/>
</dbReference>
<dbReference type="PROSITE" id="PS00163">
    <property type="entry name" value="FUMARATE_LYASES"/>
    <property type="match status" value="1"/>
</dbReference>
<evidence type="ECO:0000313" key="15">
    <source>
        <dbReference type="EMBL" id="BCQ34613.1"/>
    </source>
</evidence>
<evidence type="ECO:0000259" key="13">
    <source>
        <dbReference type="Pfam" id="PF05681"/>
    </source>
</evidence>
<sequence length="548" mass="60299">MSKKPFHYQTPFPLAKEDTEYYLLTRDHVSVAEFDGQEILKVEPQALTLLAQQAFHDASFMLRPAHQRQVAAILADPEASENDKYVALQFLRNSEIAAKGILPTCQDTGTAIIMGKKGQRVWTGGGDEAALALGVYNTYTEDNLRYSQNAALDMYKEVNTGTNLPAQIDLYSVDGDEYKFLCMAKGGGSANKTYLYQETKALLTPGKLKEYLTEKMRSLGTAACPPYHIAFVVGGTSADSTLKTVKLASTHYYDELPTEGNEHGQAFRDVQLEQELLLAAQELGLGAQFGGKYFAHDIRVIRLPRHGASCPLAMAVSCSADRNIKAKINREGIWIEKLEDNPGQYIPVELRQQGEGDVVHVDLNRPMKEILAHLSEYPVSTRLSLSGTIIVGRDIAHAKLKERLDSGEDLQQYIKDHPIYYAGPAKTPEGYASGSLGPTTAGRMDSYVDLLQANGGSMIMLAKGNRSKQVTDACHKHGGFYLGSIGGPAAVLAQQSIKSLECIEYPELGMEAIWKIEVENFPAFILVDDKGNDFFAQIQQNQCDKCVK</sequence>
<comment type="function">
    <text evidence="12">Catalyzes the reversible hydration of fumarate to (S)-malate.</text>
</comment>
<evidence type="ECO:0000256" key="12">
    <source>
        <dbReference type="PIRNR" id="PIRNR001394"/>
    </source>
</evidence>
<dbReference type="Gene3D" id="3.20.130.10">
    <property type="entry name" value="Fe-S hydro-lyase, tartrate dehydratase beta-type, catalytic domain"/>
    <property type="match status" value="1"/>
</dbReference>
<keyword evidence="16" id="KW-1185">Reference proteome</keyword>
<comment type="catalytic activity">
    <reaction evidence="1 12">
        <text>(S)-malate = fumarate + H2O</text>
        <dbReference type="Rhea" id="RHEA:12460"/>
        <dbReference type="ChEBI" id="CHEBI:15377"/>
        <dbReference type="ChEBI" id="CHEBI:15589"/>
        <dbReference type="ChEBI" id="CHEBI:29806"/>
        <dbReference type="EC" id="4.2.1.2"/>
    </reaction>
</comment>
<dbReference type="Pfam" id="PF05681">
    <property type="entry name" value="Fumerase"/>
    <property type="match status" value="1"/>
</dbReference>
<gene>
    <name evidence="15" type="ORF">ERHA53_19560</name>
</gene>
<keyword evidence="10 12" id="KW-0411">Iron-sulfur</keyword>
<evidence type="ECO:0000256" key="2">
    <source>
        <dbReference type="ARBA" id="ARBA00001966"/>
    </source>
</evidence>
<comment type="cofactor">
    <cofactor evidence="2 12">
        <name>[4Fe-4S] cluster</name>
        <dbReference type="ChEBI" id="CHEBI:49883"/>
    </cofactor>
</comment>